<feature type="domain" description="Histidine kinase" evidence="8">
    <location>
        <begin position="157"/>
        <end position="414"/>
    </location>
</feature>
<protein>
    <recommendedName>
        <fullName evidence="2">histidine kinase</fullName>
        <ecNumber evidence="2">2.7.13.3</ecNumber>
    </recommendedName>
</protein>
<dbReference type="Gene3D" id="3.30.565.10">
    <property type="entry name" value="Histidine kinase-like ATPase, C-terminal domain"/>
    <property type="match status" value="1"/>
</dbReference>
<dbReference type="InterPro" id="IPR036097">
    <property type="entry name" value="HisK_dim/P_sf"/>
</dbReference>
<dbReference type="SMART" id="SM00387">
    <property type="entry name" value="HATPase_c"/>
    <property type="match status" value="1"/>
</dbReference>
<dbReference type="Pfam" id="PF00072">
    <property type="entry name" value="Response_reg"/>
    <property type="match status" value="1"/>
</dbReference>
<dbReference type="Gene3D" id="1.10.287.130">
    <property type="match status" value="1"/>
</dbReference>
<dbReference type="InterPro" id="IPR004358">
    <property type="entry name" value="Sig_transdc_His_kin-like_C"/>
</dbReference>
<dbReference type="SUPFAM" id="SSF55874">
    <property type="entry name" value="ATPase domain of HSP90 chaperone/DNA topoisomerase II/histidine kinase"/>
    <property type="match status" value="1"/>
</dbReference>
<keyword evidence="4" id="KW-0808">Transferase</keyword>
<dbReference type="CDD" id="cd17574">
    <property type="entry name" value="REC_OmpR"/>
    <property type="match status" value="1"/>
</dbReference>
<dbReference type="PANTHER" id="PTHR43547:SF2">
    <property type="entry name" value="HYBRID SIGNAL TRANSDUCTION HISTIDINE KINASE C"/>
    <property type="match status" value="1"/>
</dbReference>
<dbReference type="PROSITE" id="PS50110">
    <property type="entry name" value="RESPONSE_REGULATORY"/>
    <property type="match status" value="1"/>
</dbReference>
<evidence type="ECO:0000256" key="4">
    <source>
        <dbReference type="ARBA" id="ARBA00022777"/>
    </source>
</evidence>
<sequence>MATILVIDDEITTQLVLQDLLESEGHEVLIANDGKQGWDLASQHCPNLIICDWMMPELNGVDLCRRVKAKAKLEATFFILLTAREHLDDRVCGLNAGADDFISKPIETEELLARVRSGLRLNHLNQQLTKSLHDLQAAQVQLVQSEKMSSLGRLVGGVAHEINNPISFIYGNLSHIKNYTGDISRLIQQIRDDENFSREQLLSALEEIDFEFVMADLEKMLGSMKEGSERIREIVIALREFSSQERSGIHQIDLHHALDLALSMLQPRLHNTQGRISVMPIEKNYEELPNIEGDIGLINQALFNVLENAIDAMSEKAQVCKHDESWTPSLSIITRSLDPDWIEVEIVDNGVGIDSHLNGKVFDPFFTTKPVGQGKGLGLAVAYQIIVQQHSGKLSYDSHSNRGTRFFVHLPVRQPLTQSQVQTRNSGIPKSLSEQTQAIPMIR</sequence>
<evidence type="ECO:0000256" key="2">
    <source>
        <dbReference type="ARBA" id="ARBA00012438"/>
    </source>
</evidence>
<dbReference type="PANTHER" id="PTHR43547">
    <property type="entry name" value="TWO-COMPONENT HISTIDINE KINASE"/>
    <property type="match status" value="1"/>
</dbReference>
<dbReference type="Gene3D" id="3.40.50.2300">
    <property type="match status" value="1"/>
</dbReference>
<dbReference type="Pfam" id="PF02518">
    <property type="entry name" value="HATPase_c"/>
    <property type="match status" value="1"/>
</dbReference>
<dbReference type="InterPro" id="IPR003661">
    <property type="entry name" value="HisK_dim/P_dom"/>
</dbReference>
<gene>
    <name evidence="10" type="ORF">NEA10_15835</name>
</gene>
<evidence type="ECO:0000256" key="7">
    <source>
        <dbReference type="SAM" id="MobiDB-lite"/>
    </source>
</evidence>
<dbReference type="InterPro" id="IPR011006">
    <property type="entry name" value="CheY-like_superfamily"/>
</dbReference>
<dbReference type="Proteomes" id="UP001056708">
    <property type="component" value="Chromosome"/>
</dbReference>
<dbReference type="InterPro" id="IPR001789">
    <property type="entry name" value="Sig_transdc_resp-reg_receiver"/>
</dbReference>
<evidence type="ECO:0000256" key="3">
    <source>
        <dbReference type="ARBA" id="ARBA00022553"/>
    </source>
</evidence>
<dbReference type="SMART" id="SM00448">
    <property type="entry name" value="REC"/>
    <property type="match status" value="1"/>
</dbReference>
<evidence type="ECO:0000313" key="10">
    <source>
        <dbReference type="EMBL" id="USR90301.1"/>
    </source>
</evidence>
<feature type="region of interest" description="Disordered" evidence="7">
    <location>
        <begin position="418"/>
        <end position="443"/>
    </location>
</feature>
<comment type="catalytic activity">
    <reaction evidence="1">
        <text>ATP + protein L-histidine = ADP + protein N-phospho-L-histidine.</text>
        <dbReference type="EC" id="2.7.13.3"/>
    </reaction>
</comment>
<dbReference type="EMBL" id="CP098611">
    <property type="protein sequence ID" value="USR90301.1"/>
    <property type="molecule type" value="Genomic_DNA"/>
</dbReference>
<dbReference type="RefSeq" id="WP_252662297.1">
    <property type="nucleotide sequence ID" value="NZ_CP098611.1"/>
</dbReference>
<evidence type="ECO:0000256" key="5">
    <source>
        <dbReference type="ARBA" id="ARBA00023012"/>
    </source>
</evidence>
<dbReference type="PROSITE" id="PS50109">
    <property type="entry name" value="HIS_KIN"/>
    <property type="match status" value="1"/>
</dbReference>
<evidence type="ECO:0000256" key="6">
    <source>
        <dbReference type="PROSITE-ProRule" id="PRU00169"/>
    </source>
</evidence>
<feature type="domain" description="Response regulatory" evidence="9">
    <location>
        <begin position="3"/>
        <end position="119"/>
    </location>
</feature>
<keyword evidence="5" id="KW-0902">Two-component regulatory system</keyword>
<dbReference type="PRINTS" id="PR00344">
    <property type="entry name" value="BCTRLSENSOR"/>
</dbReference>
<name>A0ABY5AMX8_9CYAN</name>
<organism evidence="10 11">
    <name type="scientific">Phormidium yuhuli AB48</name>
    <dbReference type="NCBI Taxonomy" id="2940671"/>
    <lineage>
        <taxon>Bacteria</taxon>
        <taxon>Bacillati</taxon>
        <taxon>Cyanobacteriota</taxon>
        <taxon>Cyanophyceae</taxon>
        <taxon>Oscillatoriophycideae</taxon>
        <taxon>Oscillatoriales</taxon>
        <taxon>Oscillatoriaceae</taxon>
        <taxon>Phormidium</taxon>
        <taxon>Phormidium yuhuli</taxon>
    </lineage>
</organism>
<keyword evidence="11" id="KW-1185">Reference proteome</keyword>
<feature type="modified residue" description="4-aspartylphosphate" evidence="6">
    <location>
        <position position="52"/>
    </location>
</feature>
<evidence type="ECO:0000259" key="9">
    <source>
        <dbReference type="PROSITE" id="PS50110"/>
    </source>
</evidence>
<keyword evidence="3 6" id="KW-0597">Phosphoprotein</keyword>
<keyword evidence="4" id="KW-0418">Kinase</keyword>
<evidence type="ECO:0000259" key="8">
    <source>
        <dbReference type="PROSITE" id="PS50109"/>
    </source>
</evidence>
<accession>A0ABY5AMX8</accession>
<dbReference type="InterPro" id="IPR036890">
    <property type="entry name" value="HATPase_C_sf"/>
</dbReference>
<dbReference type="EC" id="2.7.13.3" evidence="2"/>
<reference evidence="10" key="1">
    <citation type="submission" date="2022-06" db="EMBL/GenBank/DDBJ databases">
        <title>Genome sequence of Phormidium yuhuli AB48 isolated from an industrial photobioreactor environment.</title>
        <authorList>
            <person name="Qiu Y."/>
            <person name="Noonan A.J.C."/>
            <person name="Dofher K."/>
            <person name="Koch M."/>
            <person name="Kieft B."/>
            <person name="Lin X."/>
            <person name="Ziels R.M."/>
            <person name="Hallam S.J."/>
        </authorList>
    </citation>
    <scope>NUCLEOTIDE SEQUENCE</scope>
    <source>
        <strain evidence="10">AB48</strain>
    </source>
</reference>
<dbReference type="InterPro" id="IPR005467">
    <property type="entry name" value="His_kinase_dom"/>
</dbReference>
<evidence type="ECO:0000256" key="1">
    <source>
        <dbReference type="ARBA" id="ARBA00000085"/>
    </source>
</evidence>
<proteinExistence type="predicted"/>
<dbReference type="CDD" id="cd00082">
    <property type="entry name" value="HisKA"/>
    <property type="match status" value="1"/>
</dbReference>
<dbReference type="SUPFAM" id="SSF47384">
    <property type="entry name" value="Homodimeric domain of signal transducing histidine kinase"/>
    <property type="match status" value="1"/>
</dbReference>
<dbReference type="InterPro" id="IPR003594">
    <property type="entry name" value="HATPase_dom"/>
</dbReference>
<dbReference type="SUPFAM" id="SSF52172">
    <property type="entry name" value="CheY-like"/>
    <property type="match status" value="1"/>
</dbReference>
<evidence type="ECO:0000313" key="11">
    <source>
        <dbReference type="Proteomes" id="UP001056708"/>
    </source>
</evidence>